<dbReference type="Proteomes" id="UP000517523">
    <property type="component" value="Unassembled WGS sequence"/>
</dbReference>
<dbReference type="AlphaFoldDB" id="A0A839TT31"/>
<dbReference type="Gene3D" id="3.40.50.720">
    <property type="entry name" value="NAD(P)-binding Rossmann-like Domain"/>
    <property type="match status" value="1"/>
</dbReference>
<comment type="similarity">
    <text evidence="1">Belongs to the Gfo/Idh/MocA family.</text>
</comment>
<sequence>MTNATNESKLRAAVVGCRMGANHAKAVASLPDYELVALCDLNEETAHAVNAEITGGAAVYTDYAAMLQDTKPDVVIIATPTGTHARFTLQAAEAGVKGVYCEKPMAVHLGDARRMLVACRDRGVPLVIGHQRRMSVPYRTMRKHIEDGAIGSVYLLRASCAGDFLSDGTHSVDSLLYLMSDAPVKWVLAAMFRQEVEPGLPDQWDYSIFTGRRYGHLVESGMLVTLEFEGGARAEFFVGDARLPGRGYQDIEIFGSKGRLWRAGDGAQPPVLVQDEAAGGYRPAENVPDASDRDIQAVFHAFAQTVRTGATHPLDAGIAIRTHEIVMAAYESARLGRRIELPLDQERFPLDIMLEEGNL</sequence>
<dbReference type="InterPro" id="IPR004104">
    <property type="entry name" value="Gfo/Idh/MocA-like_OxRdtase_C"/>
</dbReference>
<dbReference type="Gene3D" id="3.30.360.10">
    <property type="entry name" value="Dihydrodipicolinate Reductase, domain 2"/>
    <property type="match status" value="1"/>
</dbReference>
<dbReference type="SUPFAM" id="SSF51735">
    <property type="entry name" value="NAD(P)-binding Rossmann-fold domains"/>
    <property type="match status" value="1"/>
</dbReference>
<feature type="domain" description="Gfo/Idh/MocA-like oxidoreductase N-terminal" evidence="2">
    <location>
        <begin position="10"/>
        <end position="130"/>
    </location>
</feature>
<dbReference type="Pfam" id="PF02894">
    <property type="entry name" value="GFO_IDH_MocA_C"/>
    <property type="match status" value="1"/>
</dbReference>
<dbReference type="EMBL" id="JACHXJ010000002">
    <property type="protein sequence ID" value="MBB3128439.1"/>
    <property type="molecule type" value="Genomic_DNA"/>
</dbReference>
<dbReference type="GO" id="GO:0000166">
    <property type="term" value="F:nucleotide binding"/>
    <property type="evidence" value="ECO:0007669"/>
    <property type="project" value="InterPro"/>
</dbReference>
<protein>
    <submittedName>
        <fullName evidence="4">Putative dehydrogenase</fullName>
    </submittedName>
</protein>
<organism evidence="4 5">
    <name type="scientific">Paenibacillus rhizosphaerae</name>
    <dbReference type="NCBI Taxonomy" id="297318"/>
    <lineage>
        <taxon>Bacteria</taxon>
        <taxon>Bacillati</taxon>
        <taxon>Bacillota</taxon>
        <taxon>Bacilli</taxon>
        <taxon>Bacillales</taxon>
        <taxon>Paenibacillaceae</taxon>
        <taxon>Paenibacillus</taxon>
    </lineage>
</organism>
<gene>
    <name evidence="4" type="ORF">FHS19_003093</name>
</gene>
<evidence type="ECO:0000259" key="2">
    <source>
        <dbReference type="Pfam" id="PF01408"/>
    </source>
</evidence>
<dbReference type="RefSeq" id="WP_183582609.1">
    <property type="nucleotide sequence ID" value="NZ_JACHXJ010000002.1"/>
</dbReference>
<proteinExistence type="inferred from homology"/>
<name>A0A839TT31_9BACL</name>
<accession>A0A839TT31</accession>
<evidence type="ECO:0000313" key="4">
    <source>
        <dbReference type="EMBL" id="MBB3128439.1"/>
    </source>
</evidence>
<dbReference type="InterPro" id="IPR051450">
    <property type="entry name" value="Gfo/Idh/MocA_Oxidoreductases"/>
</dbReference>
<evidence type="ECO:0000259" key="3">
    <source>
        <dbReference type="Pfam" id="PF02894"/>
    </source>
</evidence>
<dbReference type="SUPFAM" id="SSF55347">
    <property type="entry name" value="Glyceraldehyde-3-phosphate dehydrogenase-like, C-terminal domain"/>
    <property type="match status" value="1"/>
</dbReference>
<feature type="domain" description="Gfo/Idh/MocA-like oxidoreductase C-terminal" evidence="3">
    <location>
        <begin position="165"/>
        <end position="341"/>
    </location>
</feature>
<reference evidence="4 5" key="1">
    <citation type="submission" date="2020-08" db="EMBL/GenBank/DDBJ databases">
        <title>Genomic Encyclopedia of Type Strains, Phase III (KMG-III): the genomes of soil and plant-associated and newly described type strains.</title>
        <authorList>
            <person name="Whitman W."/>
        </authorList>
    </citation>
    <scope>NUCLEOTIDE SEQUENCE [LARGE SCALE GENOMIC DNA]</scope>
    <source>
        <strain evidence="4 5">CECT 5831</strain>
    </source>
</reference>
<dbReference type="InterPro" id="IPR000683">
    <property type="entry name" value="Gfo/Idh/MocA-like_OxRdtase_N"/>
</dbReference>
<dbReference type="InterPro" id="IPR036291">
    <property type="entry name" value="NAD(P)-bd_dom_sf"/>
</dbReference>
<dbReference type="PANTHER" id="PTHR43377:SF1">
    <property type="entry name" value="BILIVERDIN REDUCTASE A"/>
    <property type="match status" value="1"/>
</dbReference>
<dbReference type="Pfam" id="PF01408">
    <property type="entry name" value="GFO_IDH_MocA"/>
    <property type="match status" value="1"/>
</dbReference>
<evidence type="ECO:0000313" key="5">
    <source>
        <dbReference type="Proteomes" id="UP000517523"/>
    </source>
</evidence>
<dbReference type="PANTHER" id="PTHR43377">
    <property type="entry name" value="BILIVERDIN REDUCTASE A"/>
    <property type="match status" value="1"/>
</dbReference>
<comment type="caution">
    <text evidence="4">The sequence shown here is derived from an EMBL/GenBank/DDBJ whole genome shotgun (WGS) entry which is preliminary data.</text>
</comment>
<evidence type="ECO:0000256" key="1">
    <source>
        <dbReference type="ARBA" id="ARBA00010928"/>
    </source>
</evidence>